<dbReference type="Pfam" id="PF01575">
    <property type="entry name" value="MaoC_dehydratas"/>
    <property type="match status" value="1"/>
</dbReference>
<dbReference type="RefSeq" id="WP_337311279.1">
    <property type="nucleotide sequence ID" value="NZ_JAEKNS010000080.1"/>
</dbReference>
<dbReference type="AlphaFoldDB" id="A0A934K236"/>
<dbReference type="SUPFAM" id="SSF54637">
    <property type="entry name" value="Thioesterase/thiol ester dehydrase-isomerase"/>
    <property type="match status" value="1"/>
</dbReference>
<gene>
    <name evidence="2" type="ORF">JF886_07955</name>
</gene>
<comment type="caution">
    <text evidence="2">The sequence shown here is derived from an EMBL/GenBank/DDBJ whole genome shotgun (WGS) entry which is preliminary data.</text>
</comment>
<evidence type="ECO:0000313" key="2">
    <source>
        <dbReference type="EMBL" id="MBJ7594781.1"/>
    </source>
</evidence>
<dbReference type="InterPro" id="IPR039375">
    <property type="entry name" value="NodN-like"/>
</dbReference>
<dbReference type="Proteomes" id="UP000606991">
    <property type="component" value="Unassembled WGS sequence"/>
</dbReference>
<proteinExistence type="predicted"/>
<dbReference type="CDD" id="cd03450">
    <property type="entry name" value="NodN"/>
    <property type="match status" value="1"/>
</dbReference>
<accession>A0A934K236</accession>
<feature type="domain" description="MaoC-like" evidence="1">
    <location>
        <begin position="13"/>
        <end position="123"/>
    </location>
</feature>
<name>A0A934K236_9BACT</name>
<sequence length="150" mass="16220">MRVFESLEDVRAAADTDLGVSDWHVVSQQQIDAFADATGDHQWIHIDAERAAAGPFGTTIAHGFLTLSLTPTLLHEIYDVRGVGMAINYGANRVRFPAPLPSGSRVRARGRLDSVDDVPGGIQIVTHVEIEREGGDKPCCVADLVSRFLA</sequence>
<evidence type="ECO:0000259" key="1">
    <source>
        <dbReference type="Pfam" id="PF01575"/>
    </source>
</evidence>
<organism evidence="2 3">
    <name type="scientific">Candidatus Aeolococcus gillhamiae</name>
    <dbReference type="NCBI Taxonomy" id="3127015"/>
    <lineage>
        <taxon>Bacteria</taxon>
        <taxon>Bacillati</taxon>
        <taxon>Candidatus Dormiibacterota</taxon>
        <taxon>Candidatus Dormibacteria</taxon>
        <taxon>Candidatus Aeolococcales</taxon>
        <taxon>Candidatus Aeolococcaceae</taxon>
        <taxon>Candidatus Aeolococcus</taxon>
    </lineage>
</organism>
<dbReference type="PANTHER" id="PTHR42993:SF1">
    <property type="entry name" value="MAOC-LIKE DEHYDRATASE DOMAIN-CONTAINING PROTEIN"/>
    <property type="match status" value="1"/>
</dbReference>
<protein>
    <submittedName>
        <fullName evidence="2">MaoC family dehydratase</fullName>
    </submittedName>
</protein>
<dbReference type="Gene3D" id="3.10.129.10">
    <property type="entry name" value="Hotdog Thioesterase"/>
    <property type="match status" value="1"/>
</dbReference>
<dbReference type="EMBL" id="JAEKNS010000080">
    <property type="protein sequence ID" value="MBJ7594781.1"/>
    <property type="molecule type" value="Genomic_DNA"/>
</dbReference>
<evidence type="ECO:0000313" key="3">
    <source>
        <dbReference type="Proteomes" id="UP000606991"/>
    </source>
</evidence>
<dbReference type="PANTHER" id="PTHR42993">
    <property type="entry name" value="MAOC-LIKE DEHYDRATASE DOMAIN-CONTAINING PROTEIN"/>
    <property type="match status" value="1"/>
</dbReference>
<dbReference type="InterPro" id="IPR029069">
    <property type="entry name" value="HotDog_dom_sf"/>
</dbReference>
<reference evidence="2 3" key="1">
    <citation type="submission" date="2020-10" db="EMBL/GenBank/DDBJ databases">
        <title>Ca. Dormibacterota MAGs.</title>
        <authorList>
            <person name="Montgomery K."/>
        </authorList>
    </citation>
    <scope>NUCLEOTIDE SEQUENCE [LARGE SCALE GENOMIC DNA]</scope>
    <source>
        <strain evidence="2">SC8812_S17_18</strain>
    </source>
</reference>
<dbReference type="InterPro" id="IPR002539">
    <property type="entry name" value="MaoC-like_dom"/>
</dbReference>